<evidence type="ECO:0000256" key="7">
    <source>
        <dbReference type="HAMAP-Rule" id="MF_00108"/>
    </source>
</evidence>
<dbReference type="InterPro" id="IPR018294">
    <property type="entry name" value="ISPD_synthase_CS"/>
</dbReference>
<name>A0A235B2U1_9BACL</name>
<evidence type="ECO:0000313" key="9">
    <source>
        <dbReference type="Proteomes" id="UP000215459"/>
    </source>
</evidence>
<dbReference type="Pfam" id="PF01128">
    <property type="entry name" value="IspD"/>
    <property type="match status" value="1"/>
</dbReference>
<evidence type="ECO:0000256" key="1">
    <source>
        <dbReference type="ARBA" id="ARBA00001282"/>
    </source>
</evidence>
<dbReference type="EMBL" id="NOWF01000011">
    <property type="protein sequence ID" value="OYD06561.1"/>
    <property type="molecule type" value="Genomic_DNA"/>
</dbReference>
<sequence length="231" mass="25467">MKVGVVIPAAGKGRRMGTAVSKQFLHLAGVPVIIRTLRVFDTHPAVNRIVISVSGEEREGMKRLLDENGFSSSRIQVVTGGKERRQSVYNGLERLDEEWVMIHDAVRPFIAHDRIDALLEAVPMTGAAILAVPVKDTVKQVTEAGIVEGTPDRSSLWAVQTPQAFRRSLLMEAHQKGAEEERPATDDAMLVESLGIDVRVVQGDHANMKLTTPEDRVLAEAIWKMRSTDDD</sequence>
<dbReference type="CDD" id="cd02516">
    <property type="entry name" value="CDP-ME_synthetase"/>
    <property type="match status" value="1"/>
</dbReference>
<organism evidence="8 9">
    <name type="scientific">Paludifilum halophilum</name>
    <dbReference type="NCBI Taxonomy" id="1642702"/>
    <lineage>
        <taxon>Bacteria</taxon>
        <taxon>Bacillati</taxon>
        <taxon>Bacillota</taxon>
        <taxon>Bacilli</taxon>
        <taxon>Bacillales</taxon>
        <taxon>Thermoactinomycetaceae</taxon>
        <taxon>Paludifilum</taxon>
    </lineage>
</organism>
<dbReference type="NCBIfam" id="TIGR00453">
    <property type="entry name" value="ispD"/>
    <property type="match status" value="1"/>
</dbReference>
<gene>
    <name evidence="7 8" type="primary">ispD</name>
    <name evidence="8" type="ORF">CHM34_15830</name>
</gene>
<comment type="catalytic activity">
    <reaction evidence="1 7">
        <text>2-C-methyl-D-erythritol 4-phosphate + CTP + H(+) = 4-CDP-2-C-methyl-D-erythritol + diphosphate</text>
        <dbReference type="Rhea" id="RHEA:13429"/>
        <dbReference type="ChEBI" id="CHEBI:15378"/>
        <dbReference type="ChEBI" id="CHEBI:33019"/>
        <dbReference type="ChEBI" id="CHEBI:37563"/>
        <dbReference type="ChEBI" id="CHEBI:57823"/>
        <dbReference type="ChEBI" id="CHEBI:58262"/>
        <dbReference type="EC" id="2.7.7.60"/>
    </reaction>
</comment>
<feature type="site" description="Positions MEP for the nucleophilic attack" evidence="7">
    <location>
        <position position="209"/>
    </location>
</feature>
<keyword evidence="5 7" id="KW-0548">Nucleotidyltransferase</keyword>
<comment type="caution">
    <text evidence="8">The sequence shown here is derived from an EMBL/GenBank/DDBJ whole genome shotgun (WGS) entry which is preliminary data.</text>
</comment>
<dbReference type="InterPro" id="IPR001228">
    <property type="entry name" value="IspD"/>
</dbReference>
<dbReference type="GO" id="GO:0050518">
    <property type="term" value="F:2-C-methyl-D-erythritol 4-phosphate cytidylyltransferase activity"/>
    <property type="evidence" value="ECO:0007669"/>
    <property type="project" value="UniProtKB-UniRule"/>
</dbReference>
<dbReference type="InterPro" id="IPR029044">
    <property type="entry name" value="Nucleotide-diphossugar_trans"/>
</dbReference>
<evidence type="ECO:0000313" key="8">
    <source>
        <dbReference type="EMBL" id="OYD06561.1"/>
    </source>
</evidence>
<dbReference type="PANTHER" id="PTHR32125:SF4">
    <property type="entry name" value="2-C-METHYL-D-ERYTHRITOL 4-PHOSPHATE CYTIDYLYLTRANSFERASE, CHLOROPLASTIC"/>
    <property type="match status" value="1"/>
</dbReference>
<keyword evidence="6 7" id="KW-0414">Isoprene biosynthesis</keyword>
<feature type="site" description="Transition state stabilizer" evidence="7">
    <location>
        <position position="22"/>
    </location>
</feature>
<dbReference type="InterPro" id="IPR050088">
    <property type="entry name" value="IspD/TarI_cytidylyltransf_bact"/>
</dbReference>
<comment type="pathway">
    <text evidence="2 7">Isoprenoid biosynthesis; isopentenyl diphosphate biosynthesis via DXP pathway; isopentenyl diphosphate from 1-deoxy-D-xylulose 5-phosphate: step 2/6.</text>
</comment>
<evidence type="ECO:0000256" key="6">
    <source>
        <dbReference type="ARBA" id="ARBA00023229"/>
    </source>
</evidence>
<dbReference type="EC" id="2.7.7.60" evidence="7"/>
<dbReference type="FunFam" id="3.90.550.10:FF:000003">
    <property type="entry name" value="2-C-methyl-D-erythritol 4-phosphate cytidylyltransferase"/>
    <property type="match status" value="1"/>
</dbReference>
<dbReference type="RefSeq" id="WP_094265576.1">
    <property type="nucleotide sequence ID" value="NZ_NOWF01000011.1"/>
</dbReference>
<dbReference type="OrthoDB" id="9806837at2"/>
<protein>
    <recommendedName>
        <fullName evidence="7">2-C-methyl-D-erythritol 4-phosphate cytidylyltransferase</fullName>
        <ecNumber evidence="7">2.7.7.60</ecNumber>
    </recommendedName>
    <alternativeName>
        <fullName evidence="7">4-diphosphocytidyl-2C-methyl-D-erythritol synthase</fullName>
    </alternativeName>
    <alternativeName>
        <fullName evidence="7">MEP cytidylyltransferase</fullName>
        <shortName evidence="7">MCT</shortName>
    </alternativeName>
</protein>
<evidence type="ECO:0000256" key="4">
    <source>
        <dbReference type="ARBA" id="ARBA00022679"/>
    </source>
</evidence>
<comment type="similarity">
    <text evidence="3 7">Belongs to the IspD/TarI cytidylyltransferase family. IspD subfamily.</text>
</comment>
<accession>A0A235B2U1</accession>
<evidence type="ECO:0000256" key="2">
    <source>
        <dbReference type="ARBA" id="ARBA00004787"/>
    </source>
</evidence>
<evidence type="ECO:0000256" key="5">
    <source>
        <dbReference type="ARBA" id="ARBA00022695"/>
    </source>
</evidence>
<keyword evidence="9" id="KW-1185">Reference proteome</keyword>
<keyword evidence="4 7" id="KW-0808">Transferase</keyword>
<dbReference type="HAMAP" id="MF_00108">
    <property type="entry name" value="IspD"/>
    <property type="match status" value="1"/>
</dbReference>
<dbReference type="AlphaFoldDB" id="A0A235B2U1"/>
<comment type="function">
    <text evidence="7">Catalyzes the formation of 4-diphosphocytidyl-2-C-methyl-D-erythritol from CTP and 2-C-methyl-D-erythritol 4-phosphate (MEP).</text>
</comment>
<dbReference type="Gene3D" id="3.90.550.10">
    <property type="entry name" value="Spore Coat Polysaccharide Biosynthesis Protein SpsA, Chain A"/>
    <property type="match status" value="1"/>
</dbReference>
<dbReference type="SUPFAM" id="SSF53448">
    <property type="entry name" value="Nucleotide-diphospho-sugar transferases"/>
    <property type="match status" value="1"/>
</dbReference>
<dbReference type="GO" id="GO:0019288">
    <property type="term" value="P:isopentenyl diphosphate biosynthetic process, methylerythritol 4-phosphate pathway"/>
    <property type="evidence" value="ECO:0007669"/>
    <property type="project" value="UniProtKB-UniRule"/>
</dbReference>
<dbReference type="UniPathway" id="UPA00056">
    <property type="reaction ID" value="UER00093"/>
</dbReference>
<dbReference type="Proteomes" id="UP000215459">
    <property type="component" value="Unassembled WGS sequence"/>
</dbReference>
<feature type="site" description="Positions MEP for the nucleophilic attack" evidence="7">
    <location>
        <position position="153"/>
    </location>
</feature>
<evidence type="ECO:0000256" key="3">
    <source>
        <dbReference type="ARBA" id="ARBA00009789"/>
    </source>
</evidence>
<feature type="site" description="Transition state stabilizer" evidence="7">
    <location>
        <position position="15"/>
    </location>
</feature>
<proteinExistence type="inferred from homology"/>
<dbReference type="PROSITE" id="PS01295">
    <property type="entry name" value="ISPD"/>
    <property type="match status" value="1"/>
</dbReference>
<dbReference type="PANTHER" id="PTHR32125">
    <property type="entry name" value="2-C-METHYL-D-ERYTHRITOL 4-PHOSPHATE CYTIDYLYLTRANSFERASE, CHLOROPLASTIC"/>
    <property type="match status" value="1"/>
</dbReference>
<dbReference type="InterPro" id="IPR034683">
    <property type="entry name" value="IspD/TarI"/>
</dbReference>
<reference evidence="8 9" key="1">
    <citation type="submission" date="2017-07" db="EMBL/GenBank/DDBJ databases">
        <title>The genome sequence of Paludifilum halophilum highlights mechanisms for microbial adaptation to high salt environemnts.</title>
        <authorList>
            <person name="Belbahri L."/>
        </authorList>
    </citation>
    <scope>NUCLEOTIDE SEQUENCE [LARGE SCALE GENOMIC DNA]</scope>
    <source>
        <strain evidence="8 9">DSM 102817</strain>
    </source>
</reference>